<evidence type="ECO:0000313" key="3">
    <source>
        <dbReference type="Proteomes" id="UP000002770"/>
    </source>
</evidence>
<proteinExistence type="predicted"/>
<dbReference type="FunCoup" id="G9EJ13">
    <property type="interactions" value="7"/>
</dbReference>
<dbReference type="CDD" id="cd04301">
    <property type="entry name" value="NAT_SF"/>
    <property type="match status" value="1"/>
</dbReference>
<dbReference type="RefSeq" id="WP_006869160.1">
    <property type="nucleotide sequence ID" value="NZ_JH413795.1"/>
</dbReference>
<dbReference type="Gene3D" id="3.40.630.30">
    <property type="match status" value="1"/>
</dbReference>
<dbReference type="PROSITE" id="PS51186">
    <property type="entry name" value="GNAT"/>
    <property type="match status" value="1"/>
</dbReference>
<gene>
    <name evidence="2" type="ORF">LDG_5170</name>
</gene>
<evidence type="ECO:0000259" key="1">
    <source>
        <dbReference type="PROSITE" id="PS51186"/>
    </source>
</evidence>
<feature type="domain" description="N-acetyltransferase" evidence="1">
    <location>
        <begin position="18"/>
        <end position="155"/>
    </location>
</feature>
<dbReference type="InterPro" id="IPR000182">
    <property type="entry name" value="GNAT_dom"/>
</dbReference>
<reference evidence="2 3" key="1">
    <citation type="journal article" date="2011" name="BMC Genomics">
        <title>Insight into cross-talk between intra-amoebal pathogens.</title>
        <authorList>
            <person name="Gimenez G."/>
            <person name="Bertelli C."/>
            <person name="Moliner C."/>
            <person name="Robert C."/>
            <person name="Raoult D."/>
            <person name="Fournier P.E."/>
            <person name="Greub G."/>
        </authorList>
    </citation>
    <scope>NUCLEOTIDE SEQUENCE [LARGE SCALE GENOMIC DNA]</scope>
    <source>
        <strain evidence="2 3">LLAP12</strain>
    </source>
</reference>
<dbReference type="PANTHER" id="PTHR43451:SF1">
    <property type="entry name" value="ACETYLTRANSFERASE"/>
    <property type="match status" value="1"/>
</dbReference>
<evidence type="ECO:0000313" key="2">
    <source>
        <dbReference type="EMBL" id="EHL32749.1"/>
    </source>
</evidence>
<dbReference type="Pfam" id="PF13673">
    <property type="entry name" value="Acetyltransf_10"/>
    <property type="match status" value="1"/>
</dbReference>
<accession>G9EJ13</accession>
<dbReference type="InterPro" id="IPR052564">
    <property type="entry name" value="N-acetyltrans/Recomb-assoc"/>
</dbReference>
<dbReference type="InterPro" id="IPR016181">
    <property type="entry name" value="Acyl_CoA_acyltransferase"/>
</dbReference>
<dbReference type="GO" id="GO:0016747">
    <property type="term" value="F:acyltransferase activity, transferring groups other than amino-acyl groups"/>
    <property type="evidence" value="ECO:0007669"/>
    <property type="project" value="InterPro"/>
</dbReference>
<dbReference type="Proteomes" id="UP000002770">
    <property type="component" value="Unassembled WGS sequence"/>
</dbReference>
<dbReference type="OrthoDB" id="5355033at2"/>
<dbReference type="SUPFAM" id="SSF55729">
    <property type="entry name" value="Acyl-CoA N-acyltransferases (Nat)"/>
    <property type="match status" value="1"/>
</dbReference>
<dbReference type="InParanoid" id="G9EJ13"/>
<protein>
    <recommendedName>
        <fullName evidence="1">N-acetyltransferase domain-containing protein</fullName>
    </recommendedName>
</protein>
<dbReference type="HOGENOM" id="CLU_087351_0_1_6"/>
<organism evidence="2 3">
    <name type="scientific">Legionella drancourtii LLAP12</name>
    <dbReference type="NCBI Taxonomy" id="658187"/>
    <lineage>
        <taxon>Bacteria</taxon>
        <taxon>Pseudomonadati</taxon>
        <taxon>Pseudomonadota</taxon>
        <taxon>Gammaproteobacteria</taxon>
        <taxon>Legionellales</taxon>
        <taxon>Legionellaceae</taxon>
        <taxon>Legionella</taxon>
    </lineage>
</organism>
<dbReference type="PANTHER" id="PTHR43451">
    <property type="entry name" value="ACETYLTRANSFERASE (GNAT) FAMILY PROTEIN"/>
    <property type="match status" value="1"/>
</dbReference>
<dbReference type="EMBL" id="JH413795">
    <property type="protein sequence ID" value="EHL32749.1"/>
    <property type="molecule type" value="Genomic_DNA"/>
</dbReference>
<name>G9EJ13_9GAMM</name>
<dbReference type="eggNOG" id="COG1247">
    <property type="taxonomic scope" value="Bacteria"/>
</dbReference>
<sequence>MIKVRKYKKEDAAVLASIFYHTIHIINIGDYTEAQVNVWAPETSKDTARWMKKWEKISPLVAVINEQPVGFAEFESTGHIDCFYVHHEYQGQGIGSLLMKSIFNEARKQDINRIFAEVSITARPFFELKGFKVVKQQTIVRQGVELNNFVMEKIF</sequence>
<dbReference type="STRING" id="658187.LDG_5170"/>
<keyword evidence="3" id="KW-1185">Reference proteome</keyword>
<dbReference type="AlphaFoldDB" id="G9EJ13"/>